<keyword evidence="1" id="KW-0808">Transferase</keyword>
<comment type="caution">
    <text evidence="1">The sequence shown here is derived from an EMBL/GenBank/DDBJ whole genome shotgun (WGS) entry which is preliminary data.</text>
</comment>
<dbReference type="SMART" id="SM01298">
    <property type="entry name" value="KapB"/>
    <property type="match status" value="1"/>
</dbReference>
<dbReference type="InterPro" id="IPR014916">
    <property type="entry name" value="KapB"/>
</dbReference>
<accession>A0ABV5W9J5</accession>
<dbReference type="Proteomes" id="UP001589609">
    <property type="component" value="Unassembled WGS sequence"/>
</dbReference>
<dbReference type="SUPFAM" id="SSF141251">
    <property type="entry name" value="Kinase-associated protein B-like"/>
    <property type="match status" value="1"/>
</dbReference>
<organism evidence="1 2">
    <name type="scientific">Ectobacillus funiculus</name>
    <dbReference type="NCBI Taxonomy" id="137993"/>
    <lineage>
        <taxon>Bacteria</taxon>
        <taxon>Bacillati</taxon>
        <taxon>Bacillota</taxon>
        <taxon>Bacilli</taxon>
        <taxon>Bacillales</taxon>
        <taxon>Bacillaceae</taxon>
        <taxon>Ectobacillus</taxon>
    </lineage>
</organism>
<dbReference type="EMBL" id="JBHMAF010000004">
    <property type="protein sequence ID" value="MFB9757138.1"/>
    <property type="molecule type" value="Genomic_DNA"/>
</dbReference>
<evidence type="ECO:0000313" key="2">
    <source>
        <dbReference type="Proteomes" id="UP001589609"/>
    </source>
</evidence>
<protein>
    <submittedName>
        <fullName evidence="1">Kinase-associated lipoprotein B</fullName>
    </submittedName>
</protein>
<keyword evidence="2" id="KW-1185">Reference proteome</keyword>
<dbReference type="Gene3D" id="2.30.30.430">
    <property type="entry name" value="Kinase associated protein B domain"/>
    <property type="match status" value="1"/>
</dbReference>
<proteinExistence type="predicted"/>
<dbReference type="Pfam" id="PF08810">
    <property type="entry name" value="KapB"/>
    <property type="match status" value="1"/>
</dbReference>
<keyword evidence="1" id="KW-0449">Lipoprotein</keyword>
<evidence type="ECO:0000313" key="1">
    <source>
        <dbReference type="EMBL" id="MFB9757138.1"/>
    </source>
</evidence>
<dbReference type="GO" id="GO:0016301">
    <property type="term" value="F:kinase activity"/>
    <property type="evidence" value="ECO:0007669"/>
    <property type="project" value="UniProtKB-KW"/>
</dbReference>
<reference evidence="1 2" key="1">
    <citation type="submission" date="2024-09" db="EMBL/GenBank/DDBJ databases">
        <authorList>
            <person name="Sun Q."/>
            <person name="Mori K."/>
        </authorList>
    </citation>
    <scope>NUCLEOTIDE SEQUENCE [LARGE SCALE GENOMIC DNA]</scope>
    <source>
        <strain evidence="1 2">JCM 11201</strain>
    </source>
</reference>
<dbReference type="RefSeq" id="WP_379947431.1">
    <property type="nucleotide sequence ID" value="NZ_JBHMAF010000004.1"/>
</dbReference>
<gene>
    <name evidence="1" type="ORF">ACFFMS_01020</name>
</gene>
<name>A0ABV5W9J5_9BACI</name>
<dbReference type="InterPro" id="IPR038080">
    <property type="entry name" value="KapB_sf"/>
</dbReference>
<sequence>MEDTLKIGDIVTGIYKTGKYIGEITDIRPQHYLVKVLAVLKHPTQGDLHSVKQADVPFFHERRALAFREQTNIPQQMVKRYEDEIPDYKESLRQALERQKKDLQEDGSPWAKRSLENLSSLQLDYKL</sequence>
<keyword evidence="1" id="KW-0418">Kinase</keyword>